<comment type="catalytic activity">
    <reaction evidence="1">
        <text>3',3'-c-di-GMP + H2O = 5'-phosphoguanylyl(3'-&gt;5')guanosine + H(+)</text>
        <dbReference type="Rhea" id="RHEA:24902"/>
        <dbReference type="ChEBI" id="CHEBI:15377"/>
        <dbReference type="ChEBI" id="CHEBI:15378"/>
        <dbReference type="ChEBI" id="CHEBI:58754"/>
        <dbReference type="ChEBI" id="CHEBI:58805"/>
        <dbReference type="EC" id="3.1.4.52"/>
    </reaction>
    <physiologicalReaction direction="left-to-right" evidence="1">
        <dbReference type="Rhea" id="RHEA:24903"/>
    </physiologicalReaction>
</comment>
<protein>
    <submittedName>
        <fullName evidence="6">Diguanylate cyclase/phosphodiesterase with PAS/PAC sensor(S)</fullName>
    </submittedName>
</protein>
<comment type="caution">
    <text evidence="6">The sequence shown here is derived from an EMBL/GenBank/DDBJ whole genome shotgun (WGS) entry which is preliminary data.</text>
</comment>
<dbReference type="SMART" id="SM00052">
    <property type="entry name" value="EAL"/>
    <property type="match status" value="1"/>
</dbReference>
<evidence type="ECO:0000313" key="6">
    <source>
        <dbReference type="EMBL" id="EHP90221.1"/>
    </source>
</evidence>
<dbReference type="SUPFAM" id="SSF55785">
    <property type="entry name" value="PYP-like sensor domain (PAS domain)"/>
    <property type="match status" value="2"/>
</dbReference>
<dbReference type="PANTHER" id="PTHR44757">
    <property type="entry name" value="DIGUANYLATE CYCLASE DGCP"/>
    <property type="match status" value="1"/>
</dbReference>
<dbReference type="PROSITE" id="PS50883">
    <property type="entry name" value="EAL"/>
    <property type="match status" value="1"/>
</dbReference>
<feature type="domain" description="PAC" evidence="3">
    <location>
        <begin position="127"/>
        <end position="179"/>
    </location>
</feature>
<dbReference type="InterPro" id="IPR029787">
    <property type="entry name" value="Nucleotide_cyclase"/>
</dbReference>
<dbReference type="GO" id="GO:0071111">
    <property type="term" value="F:cyclic-guanylate-specific phosphodiesterase activity"/>
    <property type="evidence" value="ECO:0007669"/>
    <property type="project" value="UniProtKB-EC"/>
</dbReference>
<dbReference type="AlphaFoldDB" id="H1KQI2"/>
<dbReference type="PROSITE" id="PS50887">
    <property type="entry name" value="GGDEF"/>
    <property type="match status" value="1"/>
</dbReference>
<dbReference type="InterPro" id="IPR001633">
    <property type="entry name" value="EAL_dom"/>
</dbReference>
<dbReference type="PROSITE" id="PS50113">
    <property type="entry name" value="PAC"/>
    <property type="match status" value="1"/>
</dbReference>
<dbReference type="CDD" id="cd01949">
    <property type="entry name" value="GGDEF"/>
    <property type="match status" value="1"/>
</dbReference>
<dbReference type="SUPFAM" id="SSF55073">
    <property type="entry name" value="Nucleotide cyclase"/>
    <property type="match status" value="1"/>
</dbReference>
<dbReference type="PATRIC" id="fig|882800.3.peg.4791"/>
<dbReference type="Proteomes" id="UP000004382">
    <property type="component" value="Unassembled WGS sequence"/>
</dbReference>
<dbReference type="NCBIfam" id="TIGR00254">
    <property type="entry name" value="GGDEF"/>
    <property type="match status" value="1"/>
</dbReference>
<feature type="domain" description="GGDEF" evidence="5">
    <location>
        <begin position="348"/>
        <end position="481"/>
    </location>
</feature>
<dbReference type="Gene3D" id="3.30.70.270">
    <property type="match status" value="1"/>
</dbReference>
<feature type="domain" description="EAL" evidence="4">
    <location>
        <begin position="490"/>
        <end position="740"/>
    </location>
</feature>
<dbReference type="InterPro" id="IPR001610">
    <property type="entry name" value="PAC"/>
</dbReference>
<accession>H1KQI2</accession>
<dbReference type="InterPro" id="IPR035919">
    <property type="entry name" value="EAL_sf"/>
</dbReference>
<evidence type="ECO:0000259" key="3">
    <source>
        <dbReference type="PROSITE" id="PS50113"/>
    </source>
</evidence>
<dbReference type="Pfam" id="PF12860">
    <property type="entry name" value="PAS_7"/>
    <property type="match status" value="1"/>
</dbReference>
<evidence type="ECO:0000256" key="1">
    <source>
        <dbReference type="ARBA" id="ARBA00051114"/>
    </source>
</evidence>
<dbReference type="InterPro" id="IPR013656">
    <property type="entry name" value="PAS_4"/>
</dbReference>
<organism evidence="6 7">
    <name type="scientific">Methylorubrum extorquens DSM 13060</name>
    <dbReference type="NCBI Taxonomy" id="882800"/>
    <lineage>
        <taxon>Bacteria</taxon>
        <taxon>Pseudomonadati</taxon>
        <taxon>Pseudomonadota</taxon>
        <taxon>Alphaproteobacteria</taxon>
        <taxon>Hyphomicrobiales</taxon>
        <taxon>Methylobacteriaceae</taxon>
        <taxon>Methylorubrum</taxon>
    </lineage>
</organism>
<dbReference type="NCBIfam" id="TIGR00229">
    <property type="entry name" value="sensory_box"/>
    <property type="match status" value="1"/>
</dbReference>
<dbReference type="Gene3D" id="3.20.20.450">
    <property type="entry name" value="EAL domain"/>
    <property type="match status" value="1"/>
</dbReference>
<dbReference type="GO" id="GO:0071732">
    <property type="term" value="P:cellular response to nitric oxide"/>
    <property type="evidence" value="ECO:0007669"/>
    <property type="project" value="UniProtKB-ARBA"/>
</dbReference>
<dbReference type="InterPro" id="IPR035965">
    <property type="entry name" value="PAS-like_dom_sf"/>
</dbReference>
<dbReference type="InterPro" id="IPR043128">
    <property type="entry name" value="Rev_trsase/Diguanyl_cyclase"/>
</dbReference>
<sequence length="752" mass="82815">MGPLCTWGPLGAHLSLTWSTTERVKFGQNVQVAGMRKYSLLGVKVRLVRGDLMPLNDLEELARIAFDWLWATDAEDRFSYVSPGAERVLGRSPADLIGLTRSALVCEGEGDSLAVYRETITARRPYRDLTYVYRHPDGTPRWFEISGRPHFSPEGDFLGYHGVGSDVTEQHRTRCALVEAHAELSEQNRRFDAALENMTHGLCMFDAEQRLLVWNRRYLGIFGLPDDAVHVGMGQRAIIEMLVARGCYKRGATVDAISEGTRTSLSGDGSKSVLRELADGRVIAVTHRPMADGGGWVATFEDITERRRNEARIIHMARHDGLTDLPNRTHLREVGAEWLAALRTAAEAPLAVLCLDLDRFKPVNDSFGHAVGDALLRAVADRLRGHVRSHDVVARLGGDEFAVLSRVEDAAAAAALAERLIETVAAPYTLDGITVEIGMSAGIALAEGDVPHDIERLLKEADLALYEAKTEGRGTVRLFEPQMDETLRERLGLERELREALTLDRFELHYQPLVDLSDNRITGMEALIRWHHPERGLVSPAVFIPLAEETGLIVPIGEWVLRQACRDAVDWPGEISVAVNVSPLQLRHRGFIQSVLGALAASGLKASRLELEITENVLLDDTEANLETLHTLRKLGVRISMDDFGTGYSSISYLRRFPFDKIKIDRSFVRDCAAQSEAGAIIRAIVSLGASLGITTLVEGVETEPQLATIRAEGAQEVQGYLFSPPRPVHEIAVLLEAGTTAEGRPGRTLAA</sequence>
<dbReference type="InterPro" id="IPR000014">
    <property type="entry name" value="PAS"/>
</dbReference>
<evidence type="ECO:0000259" key="5">
    <source>
        <dbReference type="PROSITE" id="PS50887"/>
    </source>
</evidence>
<dbReference type="PANTHER" id="PTHR44757:SF2">
    <property type="entry name" value="BIOFILM ARCHITECTURE MAINTENANCE PROTEIN MBAA"/>
    <property type="match status" value="1"/>
</dbReference>
<dbReference type="SMART" id="SM00267">
    <property type="entry name" value="GGDEF"/>
    <property type="match status" value="1"/>
</dbReference>
<dbReference type="Pfam" id="PF08448">
    <property type="entry name" value="PAS_4"/>
    <property type="match status" value="1"/>
</dbReference>
<dbReference type="InterPro" id="IPR052155">
    <property type="entry name" value="Biofilm_reg_signaling"/>
</dbReference>
<name>H1KQI2_METEX</name>
<dbReference type="Gene3D" id="3.30.450.20">
    <property type="entry name" value="PAS domain"/>
    <property type="match status" value="2"/>
</dbReference>
<dbReference type="SMART" id="SM00091">
    <property type="entry name" value="PAS"/>
    <property type="match status" value="2"/>
</dbReference>
<evidence type="ECO:0000259" key="2">
    <source>
        <dbReference type="PROSITE" id="PS50112"/>
    </source>
</evidence>
<evidence type="ECO:0000313" key="7">
    <source>
        <dbReference type="Proteomes" id="UP000004382"/>
    </source>
</evidence>
<dbReference type="InterPro" id="IPR000700">
    <property type="entry name" value="PAS-assoc_C"/>
</dbReference>
<dbReference type="SUPFAM" id="SSF141868">
    <property type="entry name" value="EAL domain-like"/>
    <property type="match status" value="1"/>
</dbReference>
<dbReference type="Pfam" id="PF00990">
    <property type="entry name" value="GGDEF"/>
    <property type="match status" value="1"/>
</dbReference>
<reference evidence="6 7" key="1">
    <citation type="submission" date="2011-09" db="EMBL/GenBank/DDBJ databases">
        <title>The draft genome of Methylobacterium extorquens DSM 13060.</title>
        <authorList>
            <consortium name="US DOE Joint Genome Institute (JGI-PGF)"/>
            <person name="Lucas S."/>
            <person name="Han J."/>
            <person name="Lapidus A."/>
            <person name="Cheng J.-F."/>
            <person name="Goodwin L."/>
            <person name="Pitluck S."/>
            <person name="Peters L."/>
            <person name="Land M.L."/>
            <person name="Hauser L."/>
            <person name="Koskimaki J."/>
            <person name="Halonen O."/>
            <person name="Pirttila A."/>
            <person name="Frank C."/>
            <person name="Woyke T.J."/>
        </authorList>
    </citation>
    <scope>NUCLEOTIDE SEQUENCE [LARGE SCALE GENOMIC DNA]</scope>
    <source>
        <strain evidence="6 7">DSM 13060</strain>
    </source>
</reference>
<dbReference type="CDD" id="cd01948">
    <property type="entry name" value="EAL"/>
    <property type="match status" value="1"/>
</dbReference>
<gene>
    <name evidence="6" type="ORF">MetexDRAFT_4895</name>
</gene>
<evidence type="ECO:0000259" key="4">
    <source>
        <dbReference type="PROSITE" id="PS50883"/>
    </source>
</evidence>
<dbReference type="Pfam" id="PF00563">
    <property type="entry name" value="EAL"/>
    <property type="match status" value="1"/>
</dbReference>
<dbReference type="InterPro" id="IPR000160">
    <property type="entry name" value="GGDEF_dom"/>
</dbReference>
<dbReference type="PROSITE" id="PS50112">
    <property type="entry name" value="PAS"/>
    <property type="match status" value="1"/>
</dbReference>
<dbReference type="CDD" id="cd00130">
    <property type="entry name" value="PAS"/>
    <property type="match status" value="1"/>
</dbReference>
<feature type="domain" description="PAS" evidence="2">
    <location>
        <begin position="54"/>
        <end position="98"/>
    </location>
</feature>
<dbReference type="EMBL" id="AGJK01000200">
    <property type="protein sequence ID" value="EHP90221.1"/>
    <property type="molecule type" value="Genomic_DNA"/>
</dbReference>
<dbReference type="FunFam" id="3.30.70.270:FF:000001">
    <property type="entry name" value="Diguanylate cyclase domain protein"/>
    <property type="match status" value="1"/>
</dbReference>
<proteinExistence type="predicted"/>
<dbReference type="FunFam" id="3.20.20.450:FF:000001">
    <property type="entry name" value="Cyclic di-GMP phosphodiesterase yahA"/>
    <property type="match status" value="1"/>
</dbReference>
<dbReference type="SMART" id="SM00086">
    <property type="entry name" value="PAC"/>
    <property type="match status" value="1"/>
</dbReference>